<comment type="caution">
    <text evidence="8">The sequence shown here is derived from an EMBL/GenBank/DDBJ whole genome shotgun (WGS) entry which is preliminary data.</text>
</comment>
<keyword evidence="5 6" id="KW-0233">DNA recombination</keyword>
<protein>
    <recommendedName>
        <fullName evidence="6">DNA repair and recombination protein RadA</fullName>
    </recommendedName>
</protein>
<dbReference type="InterPro" id="IPR020588">
    <property type="entry name" value="RecA_ATP-bd"/>
</dbReference>
<dbReference type="InterPro" id="IPR016467">
    <property type="entry name" value="DNA_recomb/repair_RecA-like"/>
</dbReference>
<dbReference type="PANTHER" id="PTHR22942">
    <property type="entry name" value="RECA/RAD51/RADA DNA STRAND-PAIRING FAMILY MEMBER"/>
    <property type="match status" value="1"/>
</dbReference>
<reference evidence="8" key="1">
    <citation type="journal article" date="2020" name="bioRxiv">
        <title>A rank-normalized archaeal taxonomy based on genome phylogeny resolves widespread incomplete and uneven classifications.</title>
        <authorList>
            <person name="Rinke C."/>
            <person name="Chuvochina M."/>
            <person name="Mussig A.J."/>
            <person name="Chaumeil P.-A."/>
            <person name="Waite D.W."/>
            <person name="Whitman W.B."/>
            <person name="Parks D.H."/>
            <person name="Hugenholtz P."/>
        </authorList>
    </citation>
    <scope>NUCLEOTIDE SEQUENCE</scope>
    <source>
        <strain evidence="8">UBA8853</strain>
    </source>
</reference>
<dbReference type="InterPro" id="IPR027417">
    <property type="entry name" value="P-loop_NTPase"/>
</dbReference>
<evidence type="ECO:0000256" key="2">
    <source>
        <dbReference type="ARBA" id="ARBA00022763"/>
    </source>
</evidence>
<name>A0A832WNG8_9EURY</name>
<keyword evidence="1" id="KW-0547">Nucleotide-binding</keyword>
<dbReference type="Gene3D" id="3.40.50.300">
    <property type="entry name" value="P-loop containing nucleotide triphosphate hydrolases"/>
    <property type="match status" value="1"/>
</dbReference>
<keyword evidence="4 6" id="KW-0238">DNA-binding</keyword>
<dbReference type="Pfam" id="PF14520">
    <property type="entry name" value="HHH_5"/>
    <property type="match status" value="1"/>
</dbReference>
<dbReference type="GO" id="GO:0006310">
    <property type="term" value="P:DNA recombination"/>
    <property type="evidence" value="ECO:0007669"/>
    <property type="project" value="UniProtKB-KW"/>
</dbReference>
<evidence type="ECO:0000256" key="4">
    <source>
        <dbReference type="ARBA" id="ARBA00023125"/>
    </source>
</evidence>
<accession>A0A832WNG8</accession>
<comment type="function">
    <text evidence="6">Involved in DNA repair and in homologous recombination. Binds and assemble on single-stranded DNA to form a nucleoprotein filament. Hydrolyzes ATP in a ssDNA-dependent manner and promotes DNA strand exchange between homologous DNA molecules.</text>
</comment>
<evidence type="ECO:0000313" key="8">
    <source>
        <dbReference type="EMBL" id="HII69664.1"/>
    </source>
</evidence>
<dbReference type="PANTHER" id="PTHR22942:SF30">
    <property type="entry name" value="MEIOTIC RECOMBINATION PROTEIN DMC1_LIM15 HOMOLOG"/>
    <property type="match status" value="1"/>
</dbReference>
<dbReference type="OMA" id="NARFMMA"/>
<dbReference type="SUPFAM" id="SSF47794">
    <property type="entry name" value="Rad51 N-terminal domain-like"/>
    <property type="match status" value="1"/>
</dbReference>
<dbReference type="EMBL" id="DUJS01000001">
    <property type="protein sequence ID" value="HII69664.1"/>
    <property type="molecule type" value="Genomic_DNA"/>
</dbReference>
<evidence type="ECO:0000313" key="9">
    <source>
        <dbReference type="Proteomes" id="UP000619545"/>
    </source>
</evidence>
<dbReference type="SMART" id="SM00382">
    <property type="entry name" value="AAA"/>
    <property type="match status" value="1"/>
</dbReference>
<dbReference type="InterPro" id="IPR013632">
    <property type="entry name" value="Rad51_C"/>
</dbReference>
<keyword evidence="2 6" id="KW-0227">DNA damage</keyword>
<dbReference type="GeneID" id="1477133"/>
<dbReference type="Pfam" id="PF08423">
    <property type="entry name" value="Rad51"/>
    <property type="match status" value="1"/>
</dbReference>
<keyword evidence="3" id="KW-0067">ATP-binding</keyword>
<dbReference type="PROSITE" id="PS50162">
    <property type="entry name" value="RECA_2"/>
    <property type="match status" value="1"/>
</dbReference>
<dbReference type="InterPro" id="IPR010995">
    <property type="entry name" value="DNA_repair_Rad51/TF_NusA_a-hlx"/>
</dbReference>
<gene>
    <name evidence="8" type="ORF">HA336_00335</name>
</gene>
<evidence type="ECO:0000256" key="6">
    <source>
        <dbReference type="PIRNR" id="PIRNR005856"/>
    </source>
</evidence>
<dbReference type="GO" id="GO:0003677">
    <property type="term" value="F:DNA binding"/>
    <property type="evidence" value="ECO:0007669"/>
    <property type="project" value="UniProtKB-KW"/>
</dbReference>
<dbReference type="Proteomes" id="UP000619545">
    <property type="component" value="Unassembled WGS sequence"/>
</dbReference>
<dbReference type="PIRSF" id="PIRSF005856">
    <property type="entry name" value="Rad51"/>
    <property type="match status" value="1"/>
</dbReference>
<sequence>MVEEDVVEITSRYLRRDPDKIAEIYKAIGIETLSDLAATDPATISDAFGVKESTAKKIIADAREEASKGIMEAKTLADLLEEEKKRDVIPTGIQGFDERMGGGLPTGVIVGMYGPPGAGKSQFATQVAAHALKEGESVLYIDTENAFRPQRLLEIGGFKKDELKEVSDRFVLRRIIDAAALRQYFDEKEGEFISEAYELTPKVVVIDSISQPFRPYSARDKLPERSRMIAHILNTLLKYCTAYNALGMVTTHVQANPDAWGKRWQDVAPTVLKHIATYRFSIDYKGRTERVITLEDAPDKPPFEVQVELTDRGLVG</sequence>
<dbReference type="SUPFAM" id="SSF52540">
    <property type="entry name" value="P-loop containing nucleoside triphosphate hydrolases"/>
    <property type="match status" value="1"/>
</dbReference>
<evidence type="ECO:0000256" key="1">
    <source>
        <dbReference type="ARBA" id="ARBA00022741"/>
    </source>
</evidence>
<dbReference type="AlphaFoldDB" id="A0A832WNG8"/>
<dbReference type="GO" id="GO:0006281">
    <property type="term" value="P:DNA repair"/>
    <property type="evidence" value="ECO:0007669"/>
    <property type="project" value="InterPro"/>
</dbReference>
<evidence type="ECO:0000256" key="3">
    <source>
        <dbReference type="ARBA" id="ARBA00022840"/>
    </source>
</evidence>
<dbReference type="GO" id="GO:0005524">
    <property type="term" value="F:ATP binding"/>
    <property type="evidence" value="ECO:0007669"/>
    <property type="project" value="UniProtKB-KW"/>
</dbReference>
<evidence type="ECO:0000256" key="5">
    <source>
        <dbReference type="ARBA" id="ARBA00023172"/>
    </source>
</evidence>
<dbReference type="InterPro" id="IPR003593">
    <property type="entry name" value="AAA+_ATPase"/>
</dbReference>
<dbReference type="Gene3D" id="1.10.150.20">
    <property type="entry name" value="5' to 3' exonuclease, C-terminal subdomain"/>
    <property type="match status" value="1"/>
</dbReference>
<organism evidence="8 9">
    <name type="scientific">Methanopyrus kandleri</name>
    <dbReference type="NCBI Taxonomy" id="2320"/>
    <lineage>
        <taxon>Archaea</taxon>
        <taxon>Methanobacteriati</taxon>
        <taxon>Methanobacteriota</taxon>
        <taxon>Methanomada group</taxon>
        <taxon>Methanopyri</taxon>
        <taxon>Methanopyrales</taxon>
        <taxon>Methanopyraceae</taxon>
        <taxon>Methanopyrus</taxon>
    </lineage>
</organism>
<evidence type="ECO:0000259" key="7">
    <source>
        <dbReference type="PROSITE" id="PS50162"/>
    </source>
</evidence>
<feature type="domain" description="RecA family profile 1" evidence="7">
    <location>
        <begin position="85"/>
        <end position="253"/>
    </location>
</feature>
<comment type="similarity">
    <text evidence="6">Belongs to the eukaryotic RecA-like protein family.</text>
</comment>
<dbReference type="GO" id="GO:0140664">
    <property type="term" value="F:ATP-dependent DNA damage sensor activity"/>
    <property type="evidence" value="ECO:0007669"/>
    <property type="project" value="InterPro"/>
</dbReference>
<dbReference type="RefSeq" id="WP_011019400.1">
    <property type="nucleotide sequence ID" value="NZ_DUJS01000001.1"/>
</dbReference>
<proteinExistence type="inferred from homology"/>